<dbReference type="Pfam" id="PF08161">
    <property type="entry name" value="RRP12_HEAT"/>
    <property type="match status" value="1"/>
</dbReference>
<name>A0A4S4L9X3_9AGAM</name>
<feature type="domain" description="RRP12 HEAT" evidence="5">
    <location>
        <begin position="354"/>
        <end position="644"/>
    </location>
</feature>
<dbReference type="GO" id="GO:0005634">
    <property type="term" value="C:nucleus"/>
    <property type="evidence" value="ECO:0007669"/>
    <property type="project" value="UniProtKB-SubCell"/>
</dbReference>
<dbReference type="Gene3D" id="1.25.10.10">
    <property type="entry name" value="Leucine-rich Repeat Variant"/>
    <property type="match status" value="1"/>
</dbReference>
<feature type="compositionally biased region" description="Acidic residues" evidence="4">
    <location>
        <begin position="1207"/>
        <end position="1224"/>
    </location>
</feature>
<dbReference type="InterPro" id="IPR057860">
    <property type="entry name" value="HEAT_RRP12_N"/>
</dbReference>
<dbReference type="InterPro" id="IPR016024">
    <property type="entry name" value="ARM-type_fold"/>
</dbReference>
<evidence type="ECO:0000313" key="8">
    <source>
        <dbReference type="Proteomes" id="UP000308199"/>
    </source>
</evidence>
<proteinExistence type="inferred from homology"/>
<dbReference type="EMBL" id="SGPK01000102">
    <property type="protein sequence ID" value="THH08369.1"/>
    <property type="molecule type" value="Genomic_DNA"/>
</dbReference>
<evidence type="ECO:0000256" key="2">
    <source>
        <dbReference type="ARBA" id="ARBA00007690"/>
    </source>
</evidence>
<gene>
    <name evidence="7" type="ORF">EW145_g2754</name>
</gene>
<evidence type="ECO:0000259" key="5">
    <source>
        <dbReference type="Pfam" id="PF08161"/>
    </source>
</evidence>
<evidence type="ECO:0000313" key="7">
    <source>
        <dbReference type="EMBL" id="THH08369.1"/>
    </source>
</evidence>
<dbReference type="SUPFAM" id="SSF48371">
    <property type="entry name" value="ARM repeat"/>
    <property type="match status" value="1"/>
</dbReference>
<dbReference type="Proteomes" id="UP000308199">
    <property type="component" value="Unassembled WGS sequence"/>
</dbReference>
<organism evidence="7 8">
    <name type="scientific">Phellinidium pouzarii</name>
    <dbReference type="NCBI Taxonomy" id="167371"/>
    <lineage>
        <taxon>Eukaryota</taxon>
        <taxon>Fungi</taxon>
        <taxon>Dikarya</taxon>
        <taxon>Basidiomycota</taxon>
        <taxon>Agaricomycotina</taxon>
        <taxon>Agaricomycetes</taxon>
        <taxon>Hymenochaetales</taxon>
        <taxon>Hymenochaetaceae</taxon>
        <taxon>Phellinidium</taxon>
    </lineage>
</organism>
<keyword evidence="3" id="KW-0539">Nucleus</keyword>
<dbReference type="InterPro" id="IPR012978">
    <property type="entry name" value="HEAT_RRP12"/>
</dbReference>
<keyword evidence="8" id="KW-1185">Reference proteome</keyword>
<dbReference type="InterPro" id="IPR052087">
    <property type="entry name" value="RRP12"/>
</dbReference>
<dbReference type="PANTHER" id="PTHR48287:SF1">
    <property type="entry name" value="ARM REPEAT SUPERFAMILY PROTEIN"/>
    <property type="match status" value="1"/>
</dbReference>
<dbReference type="OrthoDB" id="2192888at2759"/>
<feature type="domain" description="RRP12 N-terminal HEAT" evidence="6">
    <location>
        <begin position="18"/>
        <end position="277"/>
    </location>
</feature>
<comment type="caution">
    <text evidence="7">The sequence shown here is derived from an EMBL/GenBank/DDBJ whole genome shotgun (WGS) entry which is preliminary data.</text>
</comment>
<comment type="subcellular location">
    <subcellularLocation>
        <location evidence="1">Nucleus</location>
    </subcellularLocation>
</comment>
<accession>A0A4S4L9X3</accession>
<evidence type="ECO:0000256" key="3">
    <source>
        <dbReference type="ARBA" id="ARBA00023242"/>
    </source>
</evidence>
<reference evidence="7 8" key="1">
    <citation type="submission" date="2019-02" db="EMBL/GenBank/DDBJ databases">
        <title>Genome sequencing of the rare red list fungi Phellinidium pouzarii.</title>
        <authorList>
            <person name="Buettner E."/>
            <person name="Kellner H."/>
        </authorList>
    </citation>
    <scope>NUCLEOTIDE SEQUENCE [LARGE SCALE GENOMIC DNA]</scope>
    <source>
        <strain evidence="7 8">DSM 108285</strain>
    </source>
</reference>
<feature type="compositionally biased region" description="Basic and acidic residues" evidence="4">
    <location>
        <begin position="1247"/>
        <end position="1261"/>
    </location>
</feature>
<feature type="compositionally biased region" description="Basic residues" evidence="4">
    <location>
        <begin position="1191"/>
        <end position="1203"/>
    </location>
</feature>
<evidence type="ECO:0000256" key="1">
    <source>
        <dbReference type="ARBA" id="ARBA00004123"/>
    </source>
</evidence>
<feature type="compositionally biased region" description="Basic residues" evidence="4">
    <location>
        <begin position="1230"/>
        <end position="1241"/>
    </location>
</feature>
<sequence>MSSGDMEAAISKIRPHTSSSLPHQKAPANLLIALEATFKEQKAERSPAAYFAGLLTALESTVKKERDEKYALADGDLLPAELYLLALVGPFVPAPVVRANLNTLLSLTSPLWNPLNSSAPALRSQLTLYNALLRAADRSQLETPLLGQSFATILQLCVDTRPKIRKRASDLVRDVLASPPSPLLIHPYAERVGEWSVNALSNVNTLGSGKQKGKKNAEDIVGAAIHLLAFLRPVLPCLTPTVLPTITTSLLTLPRLGNPYLSQSAYGVLSDLLSTPDDLSAPRNIDTSPAALLHAITTAPPLKSDVALLPAWVQVVGKAMFVYAHAEPDAAAAELTRVWRTLFAYLEVSDAPTRRETAAALSLVVQCISPSLMEEALAGNDKSALGQILGQLTKALDALAYARAMPELLAVVSAMIEGLKRRSNGRGTPTAAERLLMPLIVKIANLRIEKGFEYKEGADDVLRMAMAVIGPEALLAALPLNLEPEDRAAGAEPRAFLLPLLTQPHPSPLGHFVRYFVPLTERMYDLQQRAEVEGRAAEAKVWSVLVSQVWSGLPAYCYQTSDLQKSLTPQFAQMLSQLMYSQTELRPPVLRALKVIVESNTKPSEDTNNDDPDATPAEEFQQNLEFLRTQVESWFAVLFNVFGSVGRDSQATVGEVISTWAAIADAKEITKTCHKVVGMFKTNLGKMSSISTNAGTEQRTTVAAMQDILVILVPYLSSKDARGVFDLCLSREVLTSADNGVQKRAYKLLGRLVQIGKVNVSSEVEELYIKMDEVADDALAAAKKVVYSLIHPLLISNVELVFTIQDRLTFLKVLLPYLPSNALHVIPSLIPEAVLGTKEPSEKARVAAFELVVAMGYKMREGGVVKRHKLNGMDEDDMTEAPANVQEFFTMMAGGLAGASSHMISATITAISRLVFEFKNDISADLHSELFLTLLEYLRSANREIVKSALGFAKLFIHTSPPDLLLPHLNVLIPALLAWAHDHKNHFKAKVSHIFERLIRRCGWESVYAAAGTNEEGTKILLNIKKRKDRAKRRKVQQREGEGDSADEDASEKVNAAPTATGDAFEDVLYGSESELEGSDDDHTVGAQTVAKKGKKSKGTGARLRIDDDEPMDLLHGANTRITNARKEGRKPGAEASKFKTDEQSGKLLLESDSEAEGDVGAPDSDARLGGGAYHETLTSTDGFTRDSRGRVKFHKDTKKRRRDAADAEGADENVDVEMADGDADASNKSRNKKLKQKQKSSTKIGQEFKAKRAGGDIKKGGVDPYAYLPLSQAAKGGRGKGGQKITVTGRR</sequence>
<comment type="similarity">
    <text evidence="2">Belongs to the RRP12 family.</text>
</comment>
<dbReference type="Pfam" id="PF25772">
    <property type="entry name" value="HEAT_RRP12_N"/>
    <property type="match status" value="1"/>
</dbReference>
<protein>
    <submittedName>
        <fullName evidence="7">Uncharacterized protein</fullName>
    </submittedName>
</protein>
<feature type="region of interest" description="Disordered" evidence="4">
    <location>
        <begin position="1273"/>
        <end position="1292"/>
    </location>
</feature>
<evidence type="ECO:0000259" key="6">
    <source>
        <dbReference type="Pfam" id="PF25772"/>
    </source>
</evidence>
<feature type="compositionally biased region" description="Basic and acidic residues" evidence="4">
    <location>
        <begin position="1125"/>
        <end position="1145"/>
    </location>
</feature>
<dbReference type="InterPro" id="IPR011989">
    <property type="entry name" value="ARM-like"/>
</dbReference>
<dbReference type="PANTHER" id="PTHR48287">
    <property type="entry name" value="ARM REPEAT SUPERFAMILY PROTEIN"/>
    <property type="match status" value="1"/>
</dbReference>
<feature type="region of interest" description="Disordered" evidence="4">
    <location>
        <begin position="1031"/>
        <end position="1261"/>
    </location>
</feature>
<evidence type="ECO:0000256" key="4">
    <source>
        <dbReference type="SAM" id="MobiDB-lite"/>
    </source>
</evidence>